<evidence type="ECO:0000259" key="1">
    <source>
        <dbReference type="PROSITE" id="PS50943"/>
    </source>
</evidence>
<dbReference type="InterPro" id="IPR052345">
    <property type="entry name" value="Rad_response_metalloprotease"/>
</dbReference>
<reference evidence="2" key="1">
    <citation type="submission" date="2019-08" db="EMBL/GenBank/DDBJ databases">
        <authorList>
            <person name="Kucharzyk K."/>
            <person name="Murdoch R.W."/>
            <person name="Higgins S."/>
            <person name="Loffler F."/>
        </authorList>
    </citation>
    <scope>NUCLEOTIDE SEQUENCE</scope>
</reference>
<dbReference type="SUPFAM" id="SSF47413">
    <property type="entry name" value="lambda repressor-like DNA-binding domains"/>
    <property type="match status" value="1"/>
</dbReference>
<sequence length="102" mass="11790">MVKKSNFLSRRLRQARLAAGLSQKELGKRLRISDKSISAYEQCRALPSFDVLQRISQVTKKPVAFFTEEGMKQESELQIRLKVIEDELAELRQVLREKGLLD</sequence>
<proteinExistence type="predicted"/>
<dbReference type="PANTHER" id="PTHR43236:SF1">
    <property type="entry name" value="BLL7220 PROTEIN"/>
    <property type="match status" value="1"/>
</dbReference>
<dbReference type="EMBL" id="VSSQ01012598">
    <property type="protein sequence ID" value="MPM49609.1"/>
    <property type="molecule type" value="Genomic_DNA"/>
</dbReference>
<accession>A0A645A8V3</accession>
<dbReference type="InterPro" id="IPR010982">
    <property type="entry name" value="Lambda_DNA-bd_dom_sf"/>
</dbReference>
<dbReference type="SMART" id="SM00530">
    <property type="entry name" value="HTH_XRE"/>
    <property type="match status" value="1"/>
</dbReference>
<dbReference type="Gene3D" id="1.10.260.40">
    <property type="entry name" value="lambda repressor-like DNA-binding domains"/>
    <property type="match status" value="1"/>
</dbReference>
<gene>
    <name evidence="2" type="ORF">SDC9_96339</name>
</gene>
<dbReference type="CDD" id="cd00093">
    <property type="entry name" value="HTH_XRE"/>
    <property type="match status" value="1"/>
</dbReference>
<dbReference type="InterPro" id="IPR001387">
    <property type="entry name" value="Cro/C1-type_HTH"/>
</dbReference>
<feature type="domain" description="HTH cro/C1-type" evidence="1">
    <location>
        <begin position="12"/>
        <end position="66"/>
    </location>
</feature>
<name>A0A645A8V3_9ZZZZ</name>
<dbReference type="GO" id="GO:0003677">
    <property type="term" value="F:DNA binding"/>
    <property type="evidence" value="ECO:0007669"/>
    <property type="project" value="InterPro"/>
</dbReference>
<dbReference type="PROSITE" id="PS50943">
    <property type="entry name" value="HTH_CROC1"/>
    <property type="match status" value="1"/>
</dbReference>
<protein>
    <recommendedName>
        <fullName evidence="1">HTH cro/C1-type domain-containing protein</fullName>
    </recommendedName>
</protein>
<dbReference type="PANTHER" id="PTHR43236">
    <property type="entry name" value="ANTITOXIN HIGA1"/>
    <property type="match status" value="1"/>
</dbReference>
<dbReference type="Pfam" id="PF01381">
    <property type="entry name" value="HTH_3"/>
    <property type="match status" value="1"/>
</dbReference>
<evidence type="ECO:0000313" key="2">
    <source>
        <dbReference type="EMBL" id="MPM49609.1"/>
    </source>
</evidence>
<comment type="caution">
    <text evidence="2">The sequence shown here is derived from an EMBL/GenBank/DDBJ whole genome shotgun (WGS) entry which is preliminary data.</text>
</comment>
<organism evidence="2">
    <name type="scientific">bioreactor metagenome</name>
    <dbReference type="NCBI Taxonomy" id="1076179"/>
    <lineage>
        <taxon>unclassified sequences</taxon>
        <taxon>metagenomes</taxon>
        <taxon>ecological metagenomes</taxon>
    </lineage>
</organism>
<dbReference type="AlphaFoldDB" id="A0A645A8V3"/>